<dbReference type="Pfam" id="PF00353">
    <property type="entry name" value="HemolysinCabind"/>
    <property type="match status" value="1"/>
</dbReference>
<comment type="caution">
    <text evidence="8">The sequence shown here is derived from an EMBL/GenBank/DDBJ whole genome shotgun (WGS) entry which is preliminary data.</text>
</comment>
<comment type="subcellular location">
    <subcellularLocation>
        <location evidence="2">Secreted</location>
    </subcellularLocation>
</comment>
<dbReference type="AlphaFoldDB" id="A0A1Y1QLS6"/>
<dbReference type="EMBL" id="MTEJ01000165">
    <property type="protein sequence ID" value="OQX08779.1"/>
    <property type="molecule type" value="Genomic_DNA"/>
</dbReference>
<accession>A0A1Y1QLS6</accession>
<dbReference type="InterPro" id="IPR025282">
    <property type="entry name" value="DUF4214"/>
</dbReference>
<feature type="domain" description="DUF4214" evidence="7">
    <location>
        <begin position="246"/>
        <end position="314"/>
    </location>
</feature>
<gene>
    <name evidence="8" type="ORF">BWK73_24515</name>
</gene>
<organism evidence="8 9">
    <name type="scientific">Thiothrix lacustris</name>
    <dbReference type="NCBI Taxonomy" id="525917"/>
    <lineage>
        <taxon>Bacteria</taxon>
        <taxon>Pseudomonadati</taxon>
        <taxon>Pseudomonadota</taxon>
        <taxon>Gammaproteobacteria</taxon>
        <taxon>Thiotrichales</taxon>
        <taxon>Thiotrichaceae</taxon>
        <taxon>Thiothrix</taxon>
    </lineage>
</organism>
<evidence type="ECO:0000256" key="1">
    <source>
        <dbReference type="ARBA" id="ARBA00001913"/>
    </source>
</evidence>
<dbReference type="GO" id="GO:0005615">
    <property type="term" value="C:extracellular space"/>
    <property type="evidence" value="ECO:0007669"/>
    <property type="project" value="InterPro"/>
</dbReference>
<evidence type="ECO:0000256" key="3">
    <source>
        <dbReference type="ARBA" id="ARBA00022525"/>
    </source>
</evidence>
<dbReference type="InterPro" id="IPR013858">
    <property type="entry name" value="Peptidase_M10B_C"/>
</dbReference>
<keyword evidence="3" id="KW-0964">Secreted</keyword>
<dbReference type="SUPFAM" id="SSF51120">
    <property type="entry name" value="beta-Roll"/>
    <property type="match status" value="1"/>
</dbReference>
<comment type="cofactor">
    <cofactor evidence="1">
        <name>Ca(2+)</name>
        <dbReference type="ChEBI" id="CHEBI:29108"/>
    </cofactor>
</comment>
<protein>
    <recommendedName>
        <fullName evidence="10">DUF4214 domain-containing protein</fullName>
    </recommendedName>
</protein>
<evidence type="ECO:0000259" key="6">
    <source>
        <dbReference type="Pfam" id="PF08548"/>
    </source>
</evidence>
<sequence>MQAIYGVDATTRTGDDVYRWDSGKALLTTLWDAGGVDTLDASNQTASFINLNAGTFSSIGQVSADTLKQQLAQQFANYPAAWIAERIERFAADGTLYTGQDNVAIAYGVTIENARGGAGNDTLIGNAADNRLWGGAGNDVLEGAAGNNSLFGDTGYDVARYNESATAYQLTKYGTQWVVSKKDAGMTDTLYNMESIQFTDKIFFDSTQAREVYRLYKAAFDRTPDKGGLSYWVGEYVAGKGLDTIASGFVYSQEFRDLYPVGDTVAFLTGLYGNVLDRSPDAGGLAYWQQAMQAGMQASTVLLAFSESAENLTKLAAQIDDGFWLA</sequence>
<evidence type="ECO:0000256" key="2">
    <source>
        <dbReference type="ARBA" id="ARBA00004613"/>
    </source>
</evidence>
<evidence type="ECO:0008006" key="10">
    <source>
        <dbReference type="Google" id="ProtNLM"/>
    </source>
</evidence>
<dbReference type="Proteomes" id="UP000192491">
    <property type="component" value="Unassembled WGS sequence"/>
</dbReference>
<evidence type="ECO:0000259" key="7">
    <source>
        <dbReference type="Pfam" id="PF13946"/>
    </source>
</evidence>
<proteinExistence type="predicted"/>
<keyword evidence="4" id="KW-0677">Repeat</keyword>
<feature type="domain" description="Peptidase M10 serralysin C-terminal" evidence="6">
    <location>
        <begin position="100"/>
        <end position="210"/>
    </location>
</feature>
<evidence type="ECO:0000256" key="4">
    <source>
        <dbReference type="ARBA" id="ARBA00022737"/>
    </source>
</evidence>
<keyword evidence="5" id="KW-0106">Calcium</keyword>
<evidence type="ECO:0000313" key="9">
    <source>
        <dbReference type="Proteomes" id="UP000192491"/>
    </source>
</evidence>
<evidence type="ECO:0000313" key="8">
    <source>
        <dbReference type="EMBL" id="OQX08779.1"/>
    </source>
</evidence>
<reference evidence="8 9" key="1">
    <citation type="submission" date="2017-01" db="EMBL/GenBank/DDBJ databases">
        <title>Novel large sulfur bacteria in the metagenomes of groundwater-fed chemosynthetic microbial mats in the Lake Huron basin.</title>
        <authorList>
            <person name="Sharrar A.M."/>
            <person name="Flood B.E."/>
            <person name="Bailey J.V."/>
            <person name="Jones D.S."/>
            <person name="Biddanda B."/>
            <person name="Ruberg S.A."/>
            <person name="Marcus D.N."/>
            <person name="Dick G.J."/>
        </authorList>
    </citation>
    <scope>NUCLEOTIDE SEQUENCE [LARGE SCALE GENOMIC DNA]</scope>
    <source>
        <strain evidence="8">A8</strain>
    </source>
</reference>
<dbReference type="GO" id="GO:0005509">
    <property type="term" value="F:calcium ion binding"/>
    <property type="evidence" value="ECO:0007669"/>
    <property type="project" value="InterPro"/>
</dbReference>
<dbReference type="PRINTS" id="PR00313">
    <property type="entry name" value="CABNDNGRPT"/>
</dbReference>
<dbReference type="Pfam" id="PF13946">
    <property type="entry name" value="DUF4214"/>
    <property type="match status" value="1"/>
</dbReference>
<dbReference type="Pfam" id="PF08548">
    <property type="entry name" value="Peptidase_M10_C"/>
    <property type="match status" value="2"/>
</dbReference>
<evidence type="ECO:0000256" key="5">
    <source>
        <dbReference type="ARBA" id="ARBA00022837"/>
    </source>
</evidence>
<dbReference type="InterPro" id="IPR011049">
    <property type="entry name" value="Serralysin-like_metalloprot_C"/>
</dbReference>
<dbReference type="Gene3D" id="2.150.10.10">
    <property type="entry name" value="Serralysin-like metalloprotease, C-terminal"/>
    <property type="match status" value="1"/>
</dbReference>
<dbReference type="InterPro" id="IPR001343">
    <property type="entry name" value="Hemolysn_Ca-bd"/>
</dbReference>
<feature type="domain" description="Peptidase M10 serralysin C-terminal" evidence="6">
    <location>
        <begin position="3"/>
        <end position="63"/>
    </location>
</feature>
<name>A0A1Y1QLS6_9GAMM</name>